<dbReference type="GO" id="GO:0015171">
    <property type="term" value="F:amino acid transmembrane transporter activity"/>
    <property type="evidence" value="ECO:0007669"/>
    <property type="project" value="TreeGrafter"/>
</dbReference>
<feature type="transmembrane region" description="Helical" evidence="6">
    <location>
        <begin position="184"/>
        <end position="203"/>
    </location>
</feature>
<evidence type="ECO:0000256" key="4">
    <source>
        <dbReference type="ARBA" id="ARBA00022989"/>
    </source>
</evidence>
<feature type="transmembrane region" description="Helical" evidence="6">
    <location>
        <begin position="39"/>
        <end position="65"/>
    </location>
</feature>
<keyword evidence="8" id="KW-1185">Reference proteome</keyword>
<comment type="subcellular location">
    <subcellularLocation>
        <location evidence="1">Cell membrane</location>
        <topology evidence="1">Multi-pass membrane protein</topology>
    </subcellularLocation>
</comment>
<dbReference type="AlphaFoldDB" id="A0A918XW30"/>
<sequence length="206" mass="21148">MTLETWLAFAAASFAVLAIPGPTVMLVVGYALGEGRRAALGTVAGVLLGDLLAISVSALGLGALLAASAEVFTVFKWAGAAYLVWLGVKVWRAPIDPQAVERAASAHGHRRAIHGFVVTALNPKSLAFFVAFLPQFMTADGAVLPQLAVLAPTFVGMAALTNGGYAVLAGGIRARLRSRSVLRAINRVGGGCLIGAGLLTAAMRRA</sequence>
<gene>
    <name evidence="7" type="ORF">GCM10017083_43710</name>
</gene>
<dbReference type="PANTHER" id="PTHR30086:SF20">
    <property type="entry name" value="ARGININE EXPORTER PROTEIN ARGO-RELATED"/>
    <property type="match status" value="1"/>
</dbReference>
<dbReference type="InterPro" id="IPR001123">
    <property type="entry name" value="LeuE-type"/>
</dbReference>
<accession>A0A918XW30</accession>
<dbReference type="RefSeq" id="WP_189993647.1">
    <property type="nucleotide sequence ID" value="NZ_BMZS01000011.1"/>
</dbReference>
<dbReference type="EMBL" id="BMZS01000011">
    <property type="protein sequence ID" value="GHD59471.1"/>
    <property type="molecule type" value="Genomic_DNA"/>
</dbReference>
<evidence type="ECO:0000256" key="1">
    <source>
        <dbReference type="ARBA" id="ARBA00004651"/>
    </source>
</evidence>
<feature type="transmembrane region" description="Helical" evidence="6">
    <location>
        <begin position="112"/>
        <end position="137"/>
    </location>
</feature>
<evidence type="ECO:0000256" key="5">
    <source>
        <dbReference type="ARBA" id="ARBA00023136"/>
    </source>
</evidence>
<keyword evidence="5 6" id="KW-0472">Membrane</keyword>
<reference evidence="7" key="1">
    <citation type="journal article" date="2014" name="Int. J. Syst. Evol. Microbiol.">
        <title>Complete genome sequence of Corynebacterium casei LMG S-19264T (=DSM 44701T), isolated from a smear-ripened cheese.</title>
        <authorList>
            <consortium name="US DOE Joint Genome Institute (JGI-PGF)"/>
            <person name="Walter F."/>
            <person name="Albersmeier A."/>
            <person name="Kalinowski J."/>
            <person name="Ruckert C."/>
        </authorList>
    </citation>
    <scope>NUCLEOTIDE SEQUENCE</scope>
    <source>
        <strain evidence="7">KCTC 42651</strain>
    </source>
</reference>
<evidence type="ECO:0000256" key="6">
    <source>
        <dbReference type="SAM" id="Phobius"/>
    </source>
</evidence>
<feature type="transmembrane region" description="Helical" evidence="6">
    <location>
        <begin position="149"/>
        <end position="172"/>
    </location>
</feature>
<evidence type="ECO:0000256" key="2">
    <source>
        <dbReference type="ARBA" id="ARBA00022475"/>
    </source>
</evidence>
<comment type="caution">
    <text evidence="7">The sequence shown here is derived from an EMBL/GenBank/DDBJ whole genome shotgun (WGS) entry which is preliminary data.</text>
</comment>
<evidence type="ECO:0000313" key="7">
    <source>
        <dbReference type="EMBL" id="GHD59471.1"/>
    </source>
</evidence>
<dbReference type="GO" id="GO:0005886">
    <property type="term" value="C:plasma membrane"/>
    <property type="evidence" value="ECO:0007669"/>
    <property type="project" value="UniProtKB-SubCell"/>
</dbReference>
<dbReference type="Proteomes" id="UP000630353">
    <property type="component" value="Unassembled WGS sequence"/>
</dbReference>
<keyword evidence="3 6" id="KW-0812">Transmembrane</keyword>
<keyword evidence="4 6" id="KW-1133">Transmembrane helix</keyword>
<name>A0A918XW30_9PROT</name>
<evidence type="ECO:0000256" key="3">
    <source>
        <dbReference type="ARBA" id="ARBA00022692"/>
    </source>
</evidence>
<dbReference type="PIRSF" id="PIRSF006324">
    <property type="entry name" value="LeuE"/>
    <property type="match status" value="1"/>
</dbReference>
<proteinExistence type="predicted"/>
<protein>
    <submittedName>
        <fullName evidence="7">Lysine transporter LysE</fullName>
    </submittedName>
</protein>
<organism evidence="7 8">
    <name type="scientific">Thalassobaculum fulvum</name>
    <dbReference type="NCBI Taxonomy" id="1633335"/>
    <lineage>
        <taxon>Bacteria</taxon>
        <taxon>Pseudomonadati</taxon>
        <taxon>Pseudomonadota</taxon>
        <taxon>Alphaproteobacteria</taxon>
        <taxon>Rhodospirillales</taxon>
        <taxon>Thalassobaculaceae</taxon>
        <taxon>Thalassobaculum</taxon>
    </lineage>
</organism>
<feature type="transmembrane region" description="Helical" evidence="6">
    <location>
        <begin position="71"/>
        <end position="91"/>
    </location>
</feature>
<dbReference type="PANTHER" id="PTHR30086">
    <property type="entry name" value="ARGININE EXPORTER PROTEIN ARGO"/>
    <property type="match status" value="1"/>
</dbReference>
<keyword evidence="2" id="KW-1003">Cell membrane</keyword>
<evidence type="ECO:0000313" key="8">
    <source>
        <dbReference type="Proteomes" id="UP000630353"/>
    </source>
</evidence>
<reference evidence="7" key="2">
    <citation type="submission" date="2020-09" db="EMBL/GenBank/DDBJ databases">
        <authorList>
            <person name="Sun Q."/>
            <person name="Kim S."/>
        </authorList>
    </citation>
    <scope>NUCLEOTIDE SEQUENCE</scope>
    <source>
        <strain evidence="7">KCTC 42651</strain>
    </source>
</reference>
<dbReference type="Pfam" id="PF01810">
    <property type="entry name" value="LysE"/>
    <property type="match status" value="1"/>
</dbReference>
<feature type="transmembrane region" description="Helical" evidence="6">
    <location>
        <begin position="6"/>
        <end position="32"/>
    </location>
</feature>